<dbReference type="InterPro" id="IPR015068">
    <property type="entry name" value="DUF1877"/>
</dbReference>
<evidence type="ECO:0000313" key="1">
    <source>
        <dbReference type="EMBL" id="MCM2394250.1"/>
    </source>
</evidence>
<gene>
    <name evidence="1" type="ORF">NBG84_39300</name>
</gene>
<protein>
    <submittedName>
        <fullName evidence="1">YfbM family protein</fullName>
    </submittedName>
</protein>
<sequence>MSMIAEYVRVTAAELERAVKDPEWASDFIDELIEEELSDEADETGRSEPAQSRSLDIDTAWDALGFLLRRRDFPVDITRGEESVPGADDWGYGPPRYLTPPQVEVAAAALAELTGEELIAGVTAQELARADVYPRVLWERGESLEYVREHFTALVSFFQAAALDGNGMLIWLD</sequence>
<organism evidence="1 2">
    <name type="scientific">Streptomyces albipurpureus</name>
    <dbReference type="NCBI Taxonomy" id="2897419"/>
    <lineage>
        <taxon>Bacteria</taxon>
        <taxon>Bacillati</taxon>
        <taxon>Actinomycetota</taxon>
        <taxon>Actinomycetes</taxon>
        <taxon>Kitasatosporales</taxon>
        <taxon>Streptomycetaceae</taxon>
        <taxon>Streptomyces</taxon>
    </lineage>
</organism>
<dbReference type="RefSeq" id="WP_250924529.1">
    <property type="nucleotide sequence ID" value="NZ_JAMQAW010000104.1"/>
</dbReference>
<dbReference type="EMBL" id="JAMQAW010000104">
    <property type="protein sequence ID" value="MCM2394250.1"/>
    <property type="molecule type" value="Genomic_DNA"/>
</dbReference>
<dbReference type="InterPro" id="IPR035944">
    <property type="entry name" value="YfbM-like_sf"/>
</dbReference>
<evidence type="ECO:0000313" key="2">
    <source>
        <dbReference type="Proteomes" id="UP001431429"/>
    </source>
</evidence>
<proteinExistence type="predicted"/>
<comment type="caution">
    <text evidence="1">The sequence shown here is derived from an EMBL/GenBank/DDBJ whole genome shotgun (WGS) entry which is preliminary data.</text>
</comment>
<dbReference type="SUPFAM" id="SSF111069">
    <property type="entry name" value="Hypothetical protein yfbM"/>
    <property type="match status" value="1"/>
</dbReference>
<reference evidence="1" key="1">
    <citation type="submission" date="2022-06" db="EMBL/GenBank/DDBJ databases">
        <title>Genome public.</title>
        <authorList>
            <person name="Sun Q."/>
        </authorList>
    </citation>
    <scope>NUCLEOTIDE SEQUENCE</scope>
    <source>
        <strain evidence="1">CWNU-1</strain>
    </source>
</reference>
<dbReference type="Gene3D" id="3.40.1760.10">
    <property type="entry name" value="YfbM-like super family"/>
    <property type="match status" value="1"/>
</dbReference>
<name>A0ABT0V1M7_9ACTN</name>
<dbReference type="Proteomes" id="UP001431429">
    <property type="component" value="Unassembled WGS sequence"/>
</dbReference>
<accession>A0ABT0V1M7</accession>
<keyword evidence="2" id="KW-1185">Reference proteome</keyword>
<dbReference type="Pfam" id="PF08974">
    <property type="entry name" value="DUF1877"/>
    <property type="match status" value="1"/>
</dbReference>